<feature type="compositionally biased region" description="Low complexity" evidence="2">
    <location>
        <begin position="42"/>
        <end position="59"/>
    </location>
</feature>
<dbReference type="InterPro" id="IPR016047">
    <property type="entry name" value="M23ase_b-sheet_dom"/>
</dbReference>
<proteinExistence type="inferred from homology"/>
<dbReference type="InterPro" id="IPR018392">
    <property type="entry name" value="LysM"/>
</dbReference>
<gene>
    <name evidence="5" type="ORF">CKF58_04645</name>
</gene>
<reference evidence="5 6" key="1">
    <citation type="submission" date="2017-08" db="EMBL/GenBank/DDBJ databases">
        <title>Reclassification of Bisgaard taxon 37 and 44.</title>
        <authorList>
            <person name="Christensen H."/>
        </authorList>
    </citation>
    <scope>NUCLEOTIDE SEQUENCE [LARGE SCALE GENOMIC DNA]</scope>
    <source>
        <strain evidence="5 6">111</strain>
    </source>
</reference>
<evidence type="ECO:0000256" key="1">
    <source>
        <dbReference type="ARBA" id="ARBA00038420"/>
    </source>
</evidence>
<dbReference type="InterPro" id="IPR036779">
    <property type="entry name" value="LysM_dom_sf"/>
</dbReference>
<feature type="domain" description="LysM" evidence="4">
    <location>
        <begin position="139"/>
        <end position="183"/>
    </location>
</feature>
<accession>A0A3A1YI37</accession>
<protein>
    <recommendedName>
        <fullName evidence="4">LysM domain-containing protein</fullName>
    </recommendedName>
</protein>
<dbReference type="CDD" id="cd12797">
    <property type="entry name" value="M23_peptidase"/>
    <property type="match status" value="1"/>
</dbReference>
<dbReference type="SUPFAM" id="SSF51261">
    <property type="entry name" value="Duplicated hybrid motif"/>
    <property type="match status" value="1"/>
</dbReference>
<dbReference type="AlphaFoldDB" id="A0A3A1YI37"/>
<dbReference type="Pfam" id="PF01476">
    <property type="entry name" value="LysM"/>
    <property type="match status" value="1"/>
</dbReference>
<dbReference type="OrthoDB" id="9795421at2"/>
<evidence type="ECO:0000256" key="3">
    <source>
        <dbReference type="SAM" id="SignalP"/>
    </source>
</evidence>
<keyword evidence="6" id="KW-1185">Reference proteome</keyword>
<comment type="caution">
    <text evidence="5">The sequence shown here is derived from an EMBL/GenBank/DDBJ whole genome shotgun (WGS) entry which is preliminary data.</text>
</comment>
<dbReference type="SMART" id="SM00257">
    <property type="entry name" value="LysM"/>
    <property type="match status" value="1"/>
</dbReference>
<dbReference type="Pfam" id="PF01551">
    <property type="entry name" value="Peptidase_M23"/>
    <property type="match status" value="1"/>
</dbReference>
<comment type="similarity">
    <text evidence="1">Belongs to the E.coli NlpD/Haemophilus LppB family.</text>
</comment>
<dbReference type="PROSITE" id="PS51782">
    <property type="entry name" value="LYSM"/>
    <property type="match status" value="1"/>
</dbReference>
<dbReference type="InterPro" id="IPR011055">
    <property type="entry name" value="Dup_hybrid_motif"/>
</dbReference>
<evidence type="ECO:0000259" key="4">
    <source>
        <dbReference type="PROSITE" id="PS51782"/>
    </source>
</evidence>
<feature type="chain" id="PRO_5017203177" description="LysM domain-containing protein" evidence="3">
    <location>
        <begin position="29"/>
        <end position="431"/>
    </location>
</feature>
<dbReference type="Gene3D" id="2.70.70.10">
    <property type="entry name" value="Glucose Permease (Domain IIA)"/>
    <property type="match status" value="1"/>
</dbReference>
<dbReference type="PANTHER" id="PTHR21666">
    <property type="entry name" value="PEPTIDASE-RELATED"/>
    <property type="match status" value="1"/>
</dbReference>
<dbReference type="SUPFAM" id="SSF54106">
    <property type="entry name" value="LysM domain"/>
    <property type="match status" value="1"/>
</dbReference>
<dbReference type="EMBL" id="NRJG01000080">
    <property type="protein sequence ID" value="RIY37822.1"/>
    <property type="molecule type" value="Genomic_DNA"/>
</dbReference>
<dbReference type="Gene3D" id="3.10.350.10">
    <property type="entry name" value="LysM domain"/>
    <property type="match status" value="1"/>
</dbReference>
<evidence type="ECO:0000313" key="6">
    <source>
        <dbReference type="Proteomes" id="UP000265916"/>
    </source>
</evidence>
<organism evidence="5 6">
    <name type="scientific">Psittacicella hinzii</name>
    <dbReference type="NCBI Taxonomy" id="2028575"/>
    <lineage>
        <taxon>Bacteria</taxon>
        <taxon>Pseudomonadati</taxon>
        <taxon>Pseudomonadota</taxon>
        <taxon>Gammaproteobacteria</taxon>
        <taxon>Pasteurellales</taxon>
        <taxon>Psittacicellaceae</taxon>
        <taxon>Psittacicella</taxon>
    </lineage>
</organism>
<dbReference type="GO" id="GO:0004222">
    <property type="term" value="F:metalloendopeptidase activity"/>
    <property type="evidence" value="ECO:0007669"/>
    <property type="project" value="TreeGrafter"/>
</dbReference>
<dbReference type="PANTHER" id="PTHR21666:SF263">
    <property type="entry name" value="MUREIN HYDROLASE ACTIVATOR NLPD"/>
    <property type="match status" value="1"/>
</dbReference>
<dbReference type="Proteomes" id="UP000265916">
    <property type="component" value="Unassembled WGS sequence"/>
</dbReference>
<feature type="region of interest" description="Disordered" evidence="2">
    <location>
        <begin position="42"/>
        <end position="81"/>
    </location>
</feature>
<sequence>MRFKARNLTMATALVALLTSCTAPSNNAPIYNIDGSASSASSVNTSSSSVNTSTASNANINPTFSITPAEDDSSANTSYSSTSVSTSSVQAKAPVSAPTTQVSSENLASCELTQPFRIPRGADNKPIYSQIVKGSYKAKNYTVQQGDTLFLLGYLSGTSAEAVAKANGLDKSSILTPGTVLVVNPNSCQGSTSHTPAAATTTPVAPAPVTSAQTTATQTANQVSIQVATQANTAKEEAAKVADKASTEASNVANKTVNPVPTPVNTATETASQAASTAGTVAAQTTNRDNVVTQQKDKVVNVQGQATGSSALMWPSSGKVIQSYSDSNGSDHALHLSGTIGDKIVASQDGLVIYSGVFNNYGNTVIISHNNGLLTLYACNSKNMVQSNQNVKKGETIALVGNTCASGKTLLYYQVRMNGKPVDPAKYLAKR</sequence>
<dbReference type="InterPro" id="IPR050570">
    <property type="entry name" value="Cell_wall_metabolism_enzyme"/>
</dbReference>
<name>A0A3A1YI37_9GAMM</name>
<feature type="signal peptide" evidence="3">
    <location>
        <begin position="1"/>
        <end position="28"/>
    </location>
</feature>
<dbReference type="PROSITE" id="PS51257">
    <property type="entry name" value="PROKAR_LIPOPROTEIN"/>
    <property type="match status" value="1"/>
</dbReference>
<evidence type="ECO:0000256" key="2">
    <source>
        <dbReference type="SAM" id="MobiDB-lite"/>
    </source>
</evidence>
<evidence type="ECO:0000313" key="5">
    <source>
        <dbReference type="EMBL" id="RIY37822.1"/>
    </source>
</evidence>
<dbReference type="CDD" id="cd00118">
    <property type="entry name" value="LysM"/>
    <property type="match status" value="1"/>
</dbReference>
<keyword evidence="3" id="KW-0732">Signal</keyword>